<dbReference type="InterPro" id="IPR035925">
    <property type="entry name" value="BSD_dom_sf"/>
</dbReference>
<keyword evidence="4" id="KW-1185">Reference proteome</keyword>
<dbReference type="GO" id="GO:0038203">
    <property type="term" value="P:TORC2 signaling"/>
    <property type="evidence" value="ECO:0007669"/>
    <property type="project" value="TreeGrafter"/>
</dbReference>
<dbReference type="InterPro" id="IPR005607">
    <property type="entry name" value="BSD_dom"/>
</dbReference>
<organism evidence="3 4">
    <name type="scientific">Clunio marinus</name>
    <dbReference type="NCBI Taxonomy" id="568069"/>
    <lineage>
        <taxon>Eukaryota</taxon>
        <taxon>Metazoa</taxon>
        <taxon>Ecdysozoa</taxon>
        <taxon>Arthropoda</taxon>
        <taxon>Hexapoda</taxon>
        <taxon>Insecta</taxon>
        <taxon>Pterygota</taxon>
        <taxon>Neoptera</taxon>
        <taxon>Endopterygota</taxon>
        <taxon>Diptera</taxon>
        <taxon>Nematocera</taxon>
        <taxon>Chironomoidea</taxon>
        <taxon>Chironomidae</taxon>
        <taxon>Clunio</taxon>
    </lineage>
</organism>
<dbReference type="GO" id="GO:0005634">
    <property type="term" value="C:nucleus"/>
    <property type="evidence" value="ECO:0007669"/>
    <property type="project" value="TreeGrafter"/>
</dbReference>
<dbReference type="SMART" id="SM00751">
    <property type="entry name" value="BSD"/>
    <property type="match status" value="1"/>
</dbReference>
<evidence type="ECO:0000313" key="4">
    <source>
        <dbReference type="Proteomes" id="UP000183832"/>
    </source>
</evidence>
<proteinExistence type="predicted"/>
<reference evidence="3 4" key="1">
    <citation type="submission" date="2015-04" db="EMBL/GenBank/DDBJ databases">
        <authorList>
            <person name="Syromyatnikov M.Y."/>
            <person name="Popov V.N."/>
        </authorList>
    </citation>
    <scope>NUCLEOTIDE SEQUENCE [LARGE SCALE GENOMIC DNA]</scope>
</reference>
<evidence type="ECO:0000313" key="3">
    <source>
        <dbReference type="EMBL" id="CRK99347.1"/>
    </source>
</evidence>
<name>A0A1J1IGL3_9DIPT</name>
<gene>
    <name evidence="3" type="ORF">CLUMA_CG012695</name>
</gene>
<dbReference type="InterPro" id="IPR051494">
    <property type="entry name" value="BSD_domain-containing"/>
</dbReference>
<dbReference type="OrthoDB" id="47923at2759"/>
<dbReference type="Pfam" id="PF03909">
    <property type="entry name" value="BSD"/>
    <property type="match status" value="1"/>
</dbReference>
<sequence>MFSGITNQVSSLTSMFSKNADEDVPTPPQSATAAAPSEEVTQQTTSEPPADNNNTENQSPTKASGGMFSNVTGKVSGWLPSSLPTVSMPTWKLNQHQITKRMTMIAQVTHKVTAGAKSFGSFFTGVVNKAGAKIKETVKDNSILGEFNKEQEAFIKDQSGKSDEVGICPWIGHQNEDKIKEEILSLSADRRNFVRAPPAGIEYEFSYDASYPTALALMAEDSQLEKMRFDLVPKIITEENFWRNYFYRVSLIIQAGDLGTLGTDDAFGKRDDDDDIKRKKINEENENSLIISKKEGKMRSEA</sequence>
<protein>
    <submittedName>
        <fullName evidence="3">CLUMA_CG012695, isoform D</fullName>
    </submittedName>
</protein>
<dbReference type="GO" id="GO:0005794">
    <property type="term" value="C:Golgi apparatus"/>
    <property type="evidence" value="ECO:0007669"/>
    <property type="project" value="TreeGrafter"/>
</dbReference>
<dbReference type="GO" id="GO:0048172">
    <property type="term" value="P:regulation of short-term neuronal synaptic plasticity"/>
    <property type="evidence" value="ECO:0007669"/>
    <property type="project" value="TreeGrafter"/>
</dbReference>
<accession>A0A1J1IGL3</accession>
<feature type="compositionally biased region" description="Polar residues" evidence="1">
    <location>
        <begin position="39"/>
        <end position="69"/>
    </location>
</feature>
<dbReference type="PANTHER" id="PTHR16019">
    <property type="entry name" value="SYNAPSE-ASSOCIATED PROTEIN"/>
    <property type="match status" value="1"/>
</dbReference>
<feature type="region of interest" description="Disordered" evidence="1">
    <location>
        <begin position="1"/>
        <end position="69"/>
    </location>
</feature>
<evidence type="ECO:0000256" key="1">
    <source>
        <dbReference type="SAM" id="MobiDB-lite"/>
    </source>
</evidence>
<feature type="domain" description="BSD" evidence="2">
    <location>
        <begin position="201"/>
        <end position="253"/>
    </location>
</feature>
<dbReference type="PROSITE" id="PS50858">
    <property type="entry name" value="BSD"/>
    <property type="match status" value="1"/>
</dbReference>
<dbReference type="GO" id="GO:0045202">
    <property type="term" value="C:synapse"/>
    <property type="evidence" value="ECO:0007669"/>
    <property type="project" value="TreeGrafter"/>
</dbReference>
<dbReference type="PANTHER" id="PTHR16019:SF6">
    <property type="entry name" value="SYNAPSE-ASSOCIATED PROTEIN 1"/>
    <property type="match status" value="1"/>
</dbReference>
<dbReference type="Gene3D" id="1.10.3970.10">
    <property type="entry name" value="BSD domain"/>
    <property type="match status" value="1"/>
</dbReference>
<dbReference type="AlphaFoldDB" id="A0A1J1IGL3"/>
<dbReference type="Proteomes" id="UP000183832">
    <property type="component" value="Unassembled WGS sequence"/>
</dbReference>
<dbReference type="EMBL" id="CVRI01000050">
    <property type="protein sequence ID" value="CRK99347.1"/>
    <property type="molecule type" value="Genomic_DNA"/>
</dbReference>
<evidence type="ECO:0000259" key="2">
    <source>
        <dbReference type="PROSITE" id="PS50858"/>
    </source>
</evidence>
<feature type="compositionally biased region" description="Polar residues" evidence="1">
    <location>
        <begin position="1"/>
        <end position="17"/>
    </location>
</feature>
<dbReference type="SUPFAM" id="SSF140383">
    <property type="entry name" value="BSD domain-like"/>
    <property type="match status" value="1"/>
</dbReference>